<keyword evidence="7 8" id="KW-0472">Membrane</keyword>
<keyword evidence="4" id="KW-1003">Cell membrane</keyword>
<proteinExistence type="inferred from homology"/>
<dbReference type="PROSITE" id="PS50928">
    <property type="entry name" value="ABC_TM1"/>
    <property type="match status" value="1"/>
</dbReference>
<keyword evidence="6 8" id="KW-1133">Transmembrane helix</keyword>
<dbReference type="Proteomes" id="UP000323537">
    <property type="component" value="Unassembled WGS sequence"/>
</dbReference>
<dbReference type="EMBL" id="FOPZ01000018">
    <property type="protein sequence ID" value="SFH68903.1"/>
    <property type="molecule type" value="Genomic_DNA"/>
</dbReference>
<feature type="transmembrane region" description="Helical" evidence="8">
    <location>
        <begin position="95"/>
        <end position="117"/>
    </location>
</feature>
<dbReference type="PANTHER" id="PTHR43848:SF2">
    <property type="entry name" value="PUTRESCINE TRANSPORT SYSTEM PERMEASE PROTEIN POTI"/>
    <property type="match status" value="1"/>
</dbReference>
<evidence type="ECO:0000256" key="8">
    <source>
        <dbReference type="RuleBase" id="RU363032"/>
    </source>
</evidence>
<dbReference type="GO" id="GO:0005886">
    <property type="term" value="C:plasma membrane"/>
    <property type="evidence" value="ECO:0007669"/>
    <property type="project" value="UniProtKB-SubCell"/>
</dbReference>
<dbReference type="CDD" id="cd06261">
    <property type="entry name" value="TM_PBP2"/>
    <property type="match status" value="1"/>
</dbReference>
<feature type="transmembrane region" description="Helical" evidence="8">
    <location>
        <begin position="203"/>
        <end position="225"/>
    </location>
</feature>
<evidence type="ECO:0000256" key="7">
    <source>
        <dbReference type="ARBA" id="ARBA00023136"/>
    </source>
</evidence>
<dbReference type="PANTHER" id="PTHR43848">
    <property type="entry name" value="PUTRESCINE TRANSPORT SYSTEM PERMEASE PROTEIN POTI"/>
    <property type="match status" value="1"/>
</dbReference>
<evidence type="ECO:0000256" key="4">
    <source>
        <dbReference type="ARBA" id="ARBA00022475"/>
    </source>
</evidence>
<evidence type="ECO:0000313" key="10">
    <source>
        <dbReference type="EMBL" id="SFH68903.1"/>
    </source>
</evidence>
<evidence type="ECO:0000256" key="6">
    <source>
        <dbReference type="ARBA" id="ARBA00022989"/>
    </source>
</evidence>
<keyword evidence="5 8" id="KW-0812">Transmembrane</keyword>
<dbReference type="InterPro" id="IPR000515">
    <property type="entry name" value="MetI-like"/>
</dbReference>
<dbReference type="Gene3D" id="1.10.3720.10">
    <property type="entry name" value="MetI-like"/>
    <property type="match status" value="1"/>
</dbReference>
<dbReference type="InterPro" id="IPR035906">
    <property type="entry name" value="MetI-like_sf"/>
</dbReference>
<comment type="subcellular location">
    <subcellularLocation>
        <location evidence="1 8">Cell membrane</location>
        <topology evidence="1 8">Multi-pass membrane protein</topology>
    </subcellularLocation>
</comment>
<feature type="transmembrane region" description="Helical" evidence="8">
    <location>
        <begin position="264"/>
        <end position="282"/>
    </location>
</feature>
<comment type="similarity">
    <text evidence="2">Belongs to the binding-protein-dependent transport system permease family. CysTW subfamily.</text>
</comment>
<gene>
    <name evidence="10" type="ORF">SAMN04488066_11822</name>
</gene>
<dbReference type="OrthoDB" id="11163at2157"/>
<evidence type="ECO:0000313" key="11">
    <source>
        <dbReference type="Proteomes" id="UP000323537"/>
    </source>
</evidence>
<dbReference type="SUPFAM" id="SSF161098">
    <property type="entry name" value="MetI-like"/>
    <property type="match status" value="1"/>
</dbReference>
<protein>
    <submittedName>
        <fullName evidence="10">Spermidine/putrescine transport system permease protein</fullName>
    </submittedName>
</protein>
<feature type="transmembrane region" description="Helical" evidence="8">
    <location>
        <begin position="32"/>
        <end position="52"/>
    </location>
</feature>
<keyword evidence="11" id="KW-1185">Reference proteome</keyword>
<dbReference type="Pfam" id="PF00528">
    <property type="entry name" value="BPD_transp_1"/>
    <property type="match status" value="1"/>
</dbReference>
<name>A0A1I3C3C4_9EURY</name>
<keyword evidence="3 8" id="KW-0813">Transport</keyword>
<sequence>MADSEGHSRLSRLVGEPGLTGTVSVDRVVSAIASYGMWALTLGIIVFLWLPLSQIIALSFMENSAVLFPFEGVTLQNYVSLFTNEGLLLAARQSAFVATVSASVATLIGVPLGFAIARHTFRGRGMLRGLVIVPLLMPGIIMGISLLILFRVIGISPGFFGTVLAHSVYGLPFIVLPVTARLAVFDGKLEEGARDLGADGRSVLKDVTLPIISPAIAAGFVFAWLRSFEDFIRVFFVGGTMDALTKEMYGMVVYSQGTEAMDPMATIIVLVVSAALAVAINFRDILEYV</sequence>
<accession>A0A1I3C3C4</accession>
<dbReference type="GO" id="GO:0055085">
    <property type="term" value="P:transmembrane transport"/>
    <property type="evidence" value="ECO:0007669"/>
    <property type="project" value="InterPro"/>
</dbReference>
<feature type="transmembrane region" description="Helical" evidence="8">
    <location>
        <begin position="129"/>
        <end position="153"/>
    </location>
</feature>
<evidence type="ECO:0000256" key="2">
    <source>
        <dbReference type="ARBA" id="ARBA00007069"/>
    </source>
</evidence>
<feature type="domain" description="ABC transmembrane type-1" evidence="9">
    <location>
        <begin position="91"/>
        <end position="280"/>
    </location>
</feature>
<dbReference type="AlphaFoldDB" id="A0A1I3C3C4"/>
<feature type="transmembrane region" description="Helical" evidence="8">
    <location>
        <begin position="159"/>
        <end position="182"/>
    </location>
</feature>
<organism evidence="10 11">
    <name type="scientific">Halorubrum aquaticum</name>
    <dbReference type="NCBI Taxonomy" id="387340"/>
    <lineage>
        <taxon>Archaea</taxon>
        <taxon>Methanobacteriati</taxon>
        <taxon>Methanobacteriota</taxon>
        <taxon>Stenosarchaea group</taxon>
        <taxon>Halobacteria</taxon>
        <taxon>Halobacteriales</taxon>
        <taxon>Haloferacaceae</taxon>
        <taxon>Halorubrum</taxon>
    </lineage>
</organism>
<evidence type="ECO:0000256" key="1">
    <source>
        <dbReference type="ARBA" id="ARBA00004651"/>
    </source>
</evidence>
<dbReference type="InterPro" id="IPR051789">
    <property type="entry name" value="Bact_Polyamine_Transport"/>
</dbReference>
<evidence type="ECO:0000256" key="5">
    <source>
        <dbReference type="ARBA" id="ARBA00022692"/>
    </source>
</evidence>
<dbReference type="RefSeq" id="WP_149785200.1">
    <property type="nucleotide sequence ID" value="NZ_BAAADP010000002.1"/>
</dbReference>
<evidence type="ECO:0000256" key="3">
    <source>
        <dbReference type="ARBA" id="ARBA00022448"/>
    </source>
</evidence>
<reference evidence="10 11" key="1">
    <citation type="submission" date="2016-10" db="EMBL/GenBank/DDBJ databases">
        <authorList>
            <person name="Varghese N."/>
            <person name="Submissions S."/>
        </authorList>
    </citation>
    <scope>NUCLEOTIDE SEQUENCE [LARGE SCALE GENOMIC DNA]</scope>
    <source>
        <strain evidence="10 11">CGMCC 1.6377</strain>
    </source>
</reference>
<evidence type="ECO:0000259" key="9">
    <source>
        <dbReference type="PROSITE" id="PS50928"/>
    </source>
</evidence>